<dbReference type="EMBL" id="AP014936">
    <property type="protein sequence ID" value="BAU46620.1"/>
    <property type="molecule type" value="Genomic_DNA"/>
</dbReference>
<keyword evidence="1" id="KW-0831">Ubiquinone biosynthesis</keyword>
<dbReference type="Proteomes" id="UP000218899">
    <property type="component" value="Chromosome"/>
</dbReference>
<dbReference type="InterPro" id="IPR007475">
    <property type="entry name" value="UbiK"/>
</dbReference>
<evidence type="ECO:0000313" key="3">
    <source>
        <dbReference type="Proteomes" id="UP000218899"/>
    </source>
</evidence>
<reference evidence="2 3" key="1">
    <citation type="submission" date="2015-08" db="EMBL/GenBank/DDBJ databases">
        <title>Complete genome sequence of Sulfurifustis variabilis.</title>
        <authorList>
            <person name="Miura A."/>
            <person name="Kojima H."/>
            <person name="Fukui M."/>
        </authorList>
    </citation>
    <scope>NUCLEOTIDE SEQUENCE [LARGE SCALE GENOMIC DNA]</scope>
    <source>
        <strain evidence="3">skN76</strain>
    </source>
</reference>
<comment type="subcellular location">
    <subcellularLocation>
        <location evidence="1">Cytoplasm</location>
    </subcellularLocation>
</comment>
<evidence type="ECO:0000256" key="1">
    <source>
        <dbReference type="HAMAP-Rule" id="MF_02216"/>
    </source>
</evidence>
<comment type="similarity">
    <text evidence="1">Belongs to the UbiK family.</text>
</comment>
<dbReference type="GO" id="GO:0005829">
    <property type="term" value="C:cytosol"/>
    <property type="evidence" value="ECO:0007669"/>
    <property type="project" value="TreeGrafter"/>
</dbReference>
<protein>
    <recommendedName>
        <fullName evidence="1">Ubiquinone biosynthesis accessory factor UbiK</fullName>
    </recommendedName>
</protein>
<accession>A0A1B4UZP8</accession>
<dbReference type="Pfam" id="PF04380">
    <property type="entry name" value="BMFP"/>
    <property type="match status" value="1"/>
</dbReference>
<name>A0A1B4UZP8_9GAMM</name>
<sequence>MDARKIDDILSAVARTLPRGSEELDRNVRAALASVLDRMDLVTREELEVQEAVLARTRAQLKEMEERIAMLERRLAAR</sequence>
<dbReference type="PANTHER" id="PTHR38040:SF1">
    <property type="entry name" value="UBIQUINONE BIOSYNTHESIS ACCESSORY FACTOR UBIK"/>
    <property type="match status" value="1"/>
</dbReference>
<comment type="pathway">
    <text evidence="1">Cofactor biosynthesis; ubiquinone biosynthesis.</text>
</comment>
<keyword evidence="3" id="KW-1185">Reference proteome</keyword>
<dbReference type="HAMAP" id="MF_02216">
    <property type="entry name" value="UbiK"/>
    <property type="match status" value="1"/>
</dbReference>
<proteinExistence type="inferred from homology"/>
<dbReference type="GO" id="GO:0006744">
    <property type="term" value="P:ubiquinone biosynthetic process"/>
    <property type="evidence" value="ECO:0007669"/>
    <property type="project" value="UniProtKB-UniRule"/>
</dbReference>
<dbReference type="AlphaFoldDB" id="A0A1B4UZP8"/>
<organism evidence="2 3">
    <name type="scientific">Sulfurifustis variabilis</name>
    <dbReference type="NCBI Taxonomy" id="1675686"/>
    <lineage>
        <taxon>Bacteria</taxon>
        <taxon>Pseudomonadati</taxon>
        <taxon>Pseudomonadota</taxon>
        <taxon>Gammaproteobacteria</taxon>
        <taxon>Acidiferrobacterales</taxon>
        <taxon>Acidiferrobacteraceae</taxon>
        <taxon>Sulfurifustis</taxon>
    </lineage>
</organism>
<keyword evidence="1" id="KW-0963">Cytoplasm</keyword>
<keyword evidence="1" id="KW-0175">Coiled coil</keyword>
<dbReference type="KEGG" id="sva:SVA_0038"/>
<gene>
    <name evidence="1" type="primary">ubiK</name>
    <name evidence="2" type="ORF">SVA_0038</name>
</gene>
<dbReference type="OrthoDB" id="5297354at2"/>
<feature type="coiled-coil region" evidence="1">
    <location>
        <begin position="44"/>
        <end position="74"/>
    </location>
</feature>
<dbReference type="PANTHER" id="PTHR38040">
    <property type="entry name" value="UBIQUINONE BIOSYNTHESIS ACCESSORY FACTOR UBIK"/>
    <property type="match status" value="1"/>
</dbReference>
<dbReference type="RefSeq" id="WP_096457077.1">
    <property type="nucleotide sequence ID" value="NZ_AP014936.1"/>
</dbReference>
<comment type="function">
    <text evidence="1">Required for efficient ubiquinone (coenzyme Q) biosynthesis. UbiK is probably an accessory factor of Ubi enzymes and facilitates ubiquinone biosynthesis by acting as an assembly factor, a targeting factor, or both.</text>
</comment>
<dbReference type="UniPathway" id="UPA00232"/>
<evidence type="ECO:0000313" key="2">
    <source>
        <dbReference type="EMBL" id="BAU46620.1"/>
    </source>
</evidence>